<proteinExistence type="predicted"/>
<reference evidence="1 2" key="1">
    <citation type="submission" date="2015-02" db="EMBL/GenBank/DDBJ databases">
        <title>Whole genome shotgun sequencing of cultured foodborne pathogen.</title>
        <authorList>
            <person name="Timme R."/>
            <person name="Allard M.W."/>
            <person name="Strain E."/>
            <person name="Evans P.S."/>
            <person name="Brown E."/>
        </authorList>
    </citation>
    <scope>NUCLEOTIDE SEQUENCE [LARGE SCALE GENOMIC DNA]</scope>
    <source>
        <strain evidence="1 2">GCSL-TSO-24</strain>
    </source>
</reference>
<protein>
    <submittedName>
        <fullName evidence="1">Uncharacterized protein</fullName>
    </submittedName>
</protein>
<comment type="caution">
    <text evidence="1">The sequence shown here is derived from an EMBL/GenBank/DDBJ whole genome shotgun (WGS) entry which is preliminary data.</text>
</comment>
<sequence>MVRIISGYGLTERCNTAFLCHYTDGRLLPVKQPFLILLRCSAENNLQPAAISSLSETKYYLLFILEKPVVAL</sequence>
<dbReference type="Proteomes" id="UP000032582">
    <property type="component" value="Unassembled WGS sequence"/>
</dbReference>
<organism evidence="1 2">
    <name type="scientific">Morganella morganii</name>
    <name type="common">Proteus morganii</name>
    <dbReference type="NCBI Taxonomy" id="582"/>
    <lineage>
        <taxon>Bacteria</taxon>
        <taxon>Pseudomonadati</taxon>
        <taxon>Pseudomonadota</taxon>
        <taxon>Gammaproteobacteria</taxon>
        <taxon>Enterobacterales</taxon>
        <taxon>Morganellaceae</taxon>
        <taxon>Morganella</taxon>
    </lineage>
</organism>
<evidence type="ECO:0000313" key="2">
    <source>
        <dbReference type="Proteomes" id="UP000032582"/>
    </source>
</evidence>
<dbReference type="EMBL" id="JZSH01000016">
    <property type="protein sequence ID" value="KJF78904.1"/>
    <property type="molecule type" value="Genomic_DNA"/>
</dbReference>
<evidence type="ECO:0000313" key="1">
    <source>
        <dbReference type="EMBL" id="KJF78904.1"/>
    </source>
</evidence>
<dbReference type="AlphaFoldDB" id="A0A0D8LAU3"/>
<dbReference type="PATRIC" id="fig|582.24.peg.877"/>
<accession>A0A0D8LAU3</accession>
<gene>
    <name evidence="1" type="ORF">UA45_02930</name>
</gene>
<name>A0A0D8LAU3_MORMO</name>